<gene>
    <name evidence="2" type="ORF">AWC38_SpisGene22150</name>
</gene>
<organism evidence="2 3">
    <name type="scientific">Stylophora pistillata</name>
    <name type="common">Smooth cauliflower coral</name>
    <dbReference type="NCBI Taxonomy" id="50429"/>
    <lineage>
        <taxon>Eukaryota</taxon>
        <taxon>Metazoa</taxon>
        <taxon>Cnidaria</taxon>
        <taxon>Anthozoa</taxon>
        <taxon>Hexacorallia</taxon>
        <taxon>Scleractinia</taxon>
        <taxon>Astrocoeniina</taxon>
        <taxon>Pocilloporidae</taxon>
        <taxon>Stylophora</taxon>
    </lineage>
</organism>
<keyword evidence="1" id="KW-0175">Coiled coil</keyword>
<dbReference type="Proteomes" id="UP000225706">
    <property type="component" value="Unassembled WGS sequence"/>
</dbReference>
<proteinExistence type="predicted"/>
<dbReference type="EMBL" id="LSMT01000905">
    <property type="protein sequence ID" value="PFX13738.1"/>
    <property type="molecule type" value="Genomic_DNA"/>
</dbReference>
<evidence type="ECO:0000256" key="1">
    <source>
        <dbReference type="SAM" id="Coils"/>
    </source>
</evidence>
<protein>
    <submittedName>
        <fullName evidence="2">Uncharacterized protein</fullName>
    </submittedName>
</protein>
<sequence length="393" mass="44932">MIGGENIELDVPKESPRAHLKKRFSLGLYSHLRKERMRNELQKKLDGDEKIKAMEAQLHRTEERIRHKKRKIDEVTDQSECEIVENKKANLPYTTSGLLSRKKYTSIRNTTDVVKESGKNCKNKKTEFMKNCEIPKIVSYKALTSFIQSIDAGEMIDLETWAARFNVDAFPGVYRPLKPFLLHLADLYLFLDERVPCQHWFNGEKNVLYIAIGADGAPFGRNDTVTGELNNSASHFSAFANVNQNTKTTMDGSIGGPNDTWQEWVYEKRIATAKKVEALKAKLQDPSGKERRKVTQLISKEKSRQEFIPPLGCELDCLDPGVCHTTPHHTKRLFKELGHGLGLNSVQGHEAKHVKLAMYIKNTCNLKKSRWPTVFRQEYVSLIWLKNPYSGSL</sequence>
<reference evidence="3" key="1">
    <citation type="journal article" date="2017" name="bioRxiv">
        <title>Comparative analysis of the genomes of Stylophora pistillata and Acropora digitifera provides evidence for extensive differences between species of corals.</title>
        <authorList>
            <person name="Voolstra C.R."/>
            <person name="Li Y."/>
            <person name="Liew Y.J."/>
            <person name="Baumgarten S."/>
            <person name="Zoccola D."/>
            <person name="Flot J.-F."/>
            <person name="Tambutte S."/>
            <person name="Allemand D."/>
            <person name="Aranda M."/>
        </authorList>
    </citation>
    <scope>NUCLEOTIDE SEQUENCE [LARGE SCALE GENOMIC DNA]</scope>
</reference>
<keyword evidence="3" id="KW-1185">Reference proteome</keyword>
<dbReference type="OrthoDB" id="5986888at2759"/>
<evidence type="ECO:0000313" key="2">
    <source>
        <dbReference type="EMBL" id="PFX13738.1"/>
    </source>
</evidence>
<feature type="coiled-coil region" evidence="1">
    <location>
        <begin position="51"/>
        <end position="78"/>
    </location>
</feature>
<accession>A0A2B4RBI2</accession>
<evidence type="ECO:0000313" key="3">
    <source>
        <dbReference type="Proteomes" id="UP000225706"/>
    </source>
</evidence>
<comment type="caution">
    <text evidence="2">The sequence shown here is derived from an EMBL/GenBank/DDBJ whole genome shotgun (WGS) entry which is preliminary data.</text>
</comment>
<dbReference type="AlphaFoldDB" id="A0A2B4RBI2"/>
<name>A0A2B4RBI2_STYPI</name>